<dbReference type="Proteomes" id="UP000177629">
    <property type="component" value="Unassembled WGS sequence"/>
</dbReference>
<evidence type="ECO:0000259" key="8">
    <source>
        <dbReference type="Pfam" id="PF21694"/>
    </source>
</evidence>
<comment type="caution">
    <text evidence="9">The sequence shown here is derived from an EMBL/GenBank/DDBJ whole genome shotgun (WGS) entry which is preliminary data.</text>
</comment>
<dbReference type="GO" id="GO:0006261">
    <property type="term" value="P:DNA-templated DNA replication"/>
    <property type="evidence" value="ECO:0007669"/>
    <property type="project" value="TreeGrafter"/>
</dbReference>
<keyword evidence="4" id="KW-0235">DNA replication</keyword>
<dbReference type="PANTHER" id="PTHR34388:SF1">
    <property type="entry name" value="DNA POLYMERASE III SUBUNIT DELTA"/>
    <property type="match status" value="1"/>
</dbReference>
<dbReference type="STRING" id="1802362.A2806_01530"/>
<dbReference type="Gene3D" id="1.20.272.10">
    <property type="match status" value="1"/>
</dbReference>
<dbReference type="Pfam" id="PF21694">
    <property type="entry name" value="DNA_pol3_delta_C"/>
    <property type="match status" value="1"/>
</dbReference>
<evidence type="ECO:0000256" key="5">
    <source>
        <dbReference type="ARBA" id="ARBA00022932"/>
    </source>
</evidence>
<keyword evidence="2" id="KW-0808">Transferase</keyword>
<evidence type="ECO:0000256" key="1">
    <source>
        <dbReference type="ARBA" id="ARBA00012417"/>
    </source>
</evidence>
<dbReference type="GO" id="GO:0009360">
    <property type="term" value="C:DNA polymerase III complex"/>
    <property type="evidence" value="ECO:0007669"/>
    <property type="project" value="TreeGrafter"/>
</dbReference>
<evidence type="ECO:0000256" key="4">
    <source>
        <dbReference type="ARBA" id="ARBA00022705"/>
    </source>
</evidence>
<accession>A0A1G2PJ04</accession>
<dbReference type="InterPro" id="IPR027417">
    <property type="entry name" value="P-loop_NTPase"/>
</dbReference>
<keyword evidence="5" id="KW-0239">DNA-directed DNA polymerase</keyword>
<dbReference type="SUPFAM" id="SSF52540">
    <property type="entry name" value="P-loop containing nucleoside triphosphate hydrolases"/>
    <property type="match status" value="1"/>
</dbReference>
<comment type="catalytic activity">
    <reaction evidence="7">
        <text>DNA(n) + a 2'-deoxyribonucleoside 5'-triphosphate = DNA(n+1) + diphosphate</text>
        <dbReference type="Rhea" id="RHEA:22508"/>
        <dbReference type="Rhea" id="RHEA-COMP:17339"/>
        <dbReference type="Rhea" id="RHEA-COMP:17340"/>
        <dbReference type="ChEBI" id="CHEBI:33019"/>
        <dbReference type="ChEBI" id="CHEBI:61560"/>
        <dbReference type="ChEBI" id="CHEBI:173112"/>
        <dbReference type="EC" id="2.7.7.7"/>
    </reaction>
</comment>
<dbReference type="GO" id="GO:0003887">
    <property type="term" value="F:DNA-directed DNA polymerase activity"/>
    <property type="evidence" value="ECO:0007669"/>
    <property type="project" value="UniProtKB-KW"/>
</dbReference>
<dbReference type="Gene3D" id="1.10.8.60">
    <property type="match status" value="1"/>
</dbReference>
<evidence type="ECO:0000313" key="10">
    <source>
        <dbReference type="Proteomes" id="UP000177629"/>
    </source>
</evidence>
<feature type="domain" description="DNA polymerase III delta subunit-like C-terminal" evidence="8">
    <location>
        <begin position="192"/>
        <end position="292"/>
    </location>
</feature>
<proteinExistence type="inferred from homology"/>
<evidence type="ECO:0000256" key="6">
    <source>
        <dbReference type="ARBA" id="ARBA00034754"/>
    </source>
</evidence>
<dbReference type="GO" id="GO:0003677">
    <property type="term" value="F:DNA binding"/>
    <property type="evidence" value="ECO:0007669"/>
    <property type="project" value="InterPro"/>
</dbReference>
<name>A0A1G2PJ04_9BACT</name>
<protein>
    <recommendedName>
        <fullName evidence="1">DNA-directed DNA polymerase</fullName>
        <ecNumber evidence="1">2.7.7.7</ecNumber>
    </recommendedName>
</protein>
<dbReference type="AlphaFoldDB" id="A0A1G2PJ04"/>
<dbReference type="EC" id="2.7.7.7" evidence="1"/>
<dbReference type="EMBL" id="MHSS01000014">
    <property type="protein sequence ID" value="OHA47759.1"/>
    <property type="molecule type" value="Genomic_DNA"/>
</dbReference>
<gene>
    <name evidence="9" type="ORF">A2806_01530</name>
</gene>
<evidence type="ECO:0000256" key="7">
    <source>
        <dbReference type="ARBA" id="ARBA00049244"/>
    </source>
</evidence>
<keyword evidence="3" id="KW-0548">Nucleotidyltransferase</keyword>
<evidence type="ECO:0000256" key="2">
    <source>
        <dbReference type="ARBA" id="ARBA00022679"/>
    </source>
</evidence>
<evidence type="ECO:0000313" key="9">
    <source>
        <dbReference type="EMBL" id="OHA47759.1"/>
    </source>
</evidence>
<reference evidence="9 10" key="1">
    <citation type="journal article" date="2016" name="Nat. Commun.">
        <title>Thousands of microbial genomes shed light on interconnected biogeochemical processes in an aquifer system.</title>
        <authorList>
            <person name="Anantharaman K."/>
            <person name="Brown C.T."/>
            <person name="Hug L.A."/>
            <person name="Sharon I."/>
            <person name="Castelle C.J."/>
            <person name="Probst A.J."/>
            <person name="Thomas B.C."/>
            <person name="Singh A."/>
            <person name="Wilkins M.J."/>
            <person name="Karaoz U."/>
            <person name="Brodie E.L."/>
            <person name="Williams K.H."/>
            <person name="Hubbard S.S."/>
            <person name="Banfield J.F."/>
        </authorList>
    </citation>
    <scope>NUCLEOTIDE SEQUENCE [LARGE SCALE GENOMIC DNA]</scope>
</reference>
<dbReference type="InterPro" id="IPR005790">
    <property type="entry name" value="DNA_polIII_delta"/>
</dbReference>
<sequence length="312" mass="35193">MLYLLHGPNSFLRNRKLSQIIEAYQQKHPDALGFSHIDASEQGLEEFETLLAAQGLFVSSRFIIARDGLLHWGEKALVLLQEYKAAKDPAMIVVFVEEKIEKTILSLLQGVATIQEFPEPSLEGVTRFVKKEIAQRSGQVLESEALTQLASIGRNNFWRLTNILEQVLAFTYGKQKITIKDVSLFGQEYETQAIFPLGDALLSHRSLGALRFLEELVSGGEDPKGIGNYLIWLARSFAGIYAAYQEGISEVTVARTFSLHPFVARKLLSFAQLWNPQNAEEFFIHAARFDARRMRSLLPLRLAIDAWLLAAR</sequence>
<dbReference type="Gene3D" id="3.40.50.300">
    <property type="entry name" value="P-loop containing nucleotide triphosphate hydrolases"/>
    <property type="match status" value="1"/>
</dbReference>
<evidence type="ECO:0000256" key="3">
    <source>
        <dbReference type="ARBA" id="ARBA00022695"/>
    </source>
</evidence>
<organism evidence="9 10">
    <name type="scientific">Candidatus Terrybacteria bacterium RIFCSPHIGHO2_01_FULL_48_17</name>
    <dbReference type="NCBI Taxonomy" id="1802362"/>
    <lineage>
        <taxon>Bacteria</taxon>
        <taxon>Candidatus Terryibacteriota</taxon>
    </lineage>
</organism>
<comment type="similarity">
    <text evidence="6">Belongs to the DNA polymerase HolA subunit family.</text>
</comment>
<dbReference type="InterPro" id="IPR048466">
    <property type="entry name" value="DNA_pol3_delta-like_C"/>
</dbReference>
<dbReference type="SUPFAM" id="SSF48019">
    <property type="entry name" value="post-AAA+ oligomerization domain-like"/>
    <property type="match status" value="1"/>
</dbReference>
<dbReference type="PANTHER" id="PTHR34388">
    <property type="entry name" value="DNA POLYMERASE III SUBUNIT DELTA"/>
    <property type="match status" value="1"/>
</dbReference>
<dbReference type="InterPro" id="IPR008921">
    <property type="entry name" value="DNA_pol3_clamp-load_cplx_C"/>
</dbReference>
<dbReference type="NCBIfam" id="TIGR01128">
    <property type="entry name" value="holA"/>
    <property type="match status" value="1"/>
</dbReference>